<dbReference type="KEGG" id="sphu:SPPYR_0154"/>
<dbReference type="RefSeq" id="WP_295322592.1">
    <property type="nucleotide sequence ID" value="NZ_LT598653.1"/>
</dbReference>
<organism evidence="2">
    <name type="scientific">uncultured Sphingopyxis sp</name>
    <dbReference type="NCBI Taxonomy" id="310581"/>
    <lineage>
        <taxon>Bacteria</taxon>
        <taxon>Pseudomonadati</taxon>
        <taxon>Pseudomonadota</taxon>
        <taxon>Alphaproteobacteria</taxon>
        <taxon>Sphingomonadales</taxon>
        <taxon>Sphingomonadaceae</taxon>
        <taxon>Sphingopyxis</taxon>
        <taxon>environmental samples</taxon>
    </lineage>
</organism>
<dbReference type="PROSITE" id="PS51318">
    <property type="entry name" value="TAT"/>
    <property type="match status" value="1"/>
</dbReference>
<reference evidence="2" key="1">
    <citation type="submission" date="2016-03" db="EMBL/GenBank/DDBJ databases">
        <authorList>
            <person name="Ploux O."/>
        </authorList>
    </citation>
    <scope>NUCLEOTIDE SEQUENCE</scope>
    <source>
        <strain evidence="2">UC10</strain>
    </source>
</reference>
<gene>
    <name evidence="2" type="ORF">SPPYR_0154</name>
</gene>
<feature type="signal peptide" evidence="1">
    <location>
        <begin position="1"/>
        <end position="29"/>
    </location>
</feature>
<evidence type="ECO:0000313" key="2">
    <source>
        <dbReference type="EMBL" id="SBV31274.1"/>
    </source>
</evidence>
<dbReference type="InterPro" id="IPR009706">
    <property type="entry name" value="DUF1287"/>
</dbReference>
<proteinExistence type="predicted"/>
<protein>
    <recommendedName>
        <fullName evidence="3">DUF1287 domain-containing protein</fullName>
    </recommendedName>
</protein>
<dbReference type="AlphaFoldDB" id="A0A1Y5PVL7"/>
<keyword evidence="1" id="KW-0732">Signal</keyword>
<accession>A0A1Y5PVL7</accession>
<evidence type="ECO:0008006" key="3">
    <source>
        <dbReference type="Google" id="ProtNLM"/>
    </source>
</evidence>
<dbReference type="Pfam" id="PF06940">
    <property type="entry name" value="DUF1287"/>
    <property type="match status" value="1"/>
</dbReference>
<dbReference type="InterPro" id="IPR006311">
    <property type="entry name" value="TAT_signal"/>
</dbReference>
<evidence type="ECO:0000256" key="1">
    <source>
        <dbReference type="SAM" id="SignalP"/>
    </source>
</evidence>
<name>A0A1Y5PVL7_9SPHN</name>
<dbReference type="EMBL" id="LT598653">
    <property type="protein sequence ID" value="SBV31274.1"/>
    <property type="molecule type" value="Genomic_DNA"/>
</dbReference>
<sequence length="202" mass="22277">MRAPSSFRPTRRAFLGAVLAFGVSGEAMALTPAQRVVRAARRQVGVTLTYDPAYSVLRFPNGDVDRAKGVCTDVVIRAFRDALGADLQALVNADMRANFGAYPKNWGLGRPDRNIDHRRVPNLATYWRRQGASLPVTDDPADWRPGDIFTQMVGGRMPHTGIVSDRKDTTGVPLVLHNIGGGTREEDALFDHPLTGHFRWKV</sequence>
<feature type="chain" id="PRO_5012576823" description="DUF1287 domain-containing protein" evidence="1">
    <location>
        <begin position="30"/>
        <end position="202"/>
    </location>
</feature>
<dbReference type="PIRSF" id="PIRSF011444">
    <property type="entry name" value="DUF1287"/>
    <property type="match status" value="1"/>
</dbReference>